<feature type="region of interest" description="Disordered" evidence="10">
    <location>
        <begin position="223"/>
        <end position="280"/>
    </location>
</feature>
<dbReference type="GO" id="GO:0000981">
    <property type="term" value="F:DNA-binding transcription factor activity, RNA polymerase II-specific"/>
    <property type="evidence" value="ECO:0007669"/>
    <property type="project" value="InterPro"/>
</dbReference>
<keyword evidence="4" id="KW-0597">Phosphoprotein</keyword>
<keyword evidence="5" id="KW-0805">Transcription regulation</keyword>
<evidence type="ECO:0000256" key="9">
    <source>
        <dbReference type="ARBA" id="ARBA00073455"/>
    </source>
</evidence>
<dbReference type="Proteomes" id="UP000054383">
    <property type="component" value="Unassembled WGS sequence"/>
</dbReference>
<dbReference type="Gene3D" id="3.30.1490.120">
    <property type="entry name" value="RNA polymerase Rpb7-like, N-terminal domain"/>
    <property type="match status" value="1"/>
</dbReference>
<evidence type="ECO:0000256" key="6">
    <source>
        <dbReference type="ARBA" id="ARBA00023125"/>
    </source>
</evidence>
<evidence type="ECO:0000256" key="10">
    <source>
        <dbReference type="SAM" id="MobiDB-lite"/>
    </source>
</evidence>
<dbReference type="EMBL" id="CVMT01000010">
    <property type="protein sequence ID" value="CRG91542.1"/>
    <property type="molecule type" value="Genomic_DNA"/>
</dbReference>
<dbReference type="Gene3D" id="4.10.240.10">
    <property type="entry name" value="Zn(2)-C6 fungal-type DNA-binding domain"/>
    <property type="match status" value="1"/>
</dbReference>
<dbReference type="Gene3D" id="2.40.50.1060">
    <property type="match status" value="1"/>
</dbReference>
<sequence>MSDDLMDIDSPQNPSQLSLEKKRKHKNKDQSPSKKRKHAATPDDSKKVATLDSPKKSKKDKAATKHHVVAVSDAAKPDPESPFRLINATMYLPLSPISISPTHASASLVAEHLAPLLLTYYPPFRGIVMAYSNTSISSRPPTANQLNPSGDNPKPLTLALTANEYGVLYLYLTATFLVFSPQKGHILEGWVNVQSEGFLGAVAYNLFSVGIERKRLPADWKWVPPHTDEDEEYSAAQTTRTKGVASAPTSGDEDESSKSSSDFDPRKEHFTPLPKPVTNPIEMEEAAQDGQGEDELDATGYFESVSGHPVRGTIRFRVRDIDVIPGADPDRGFISIEGTMLTPEEEAQVEDNSSWQSRSDSTSMTGAITPAADTAQPTEKETSSKKKEKKEKKDKKEKKSKNKDSPDRDMVGVSGRSKGCANCKSRHIKCDETRPYCNRCKKSGLQCRGYERKMQFVDETQWTRGKHQASAVTLSRRGYTTNTADSSSAFWNSTDLSKKLDPLIIMFLRGAFGSLNVDFTSWHYSPADGAVVRRPYLPGITLQALALSFHGRINRSDASIRQAVELYGLAIRNVRTDLLTGSTGLSTPWLISSIIHMVMYEWVQSTNVVAWKYHVQALARIIESSGPHAFKQGNDMRLFLRARSVIMVLALEDRKRTFLADDPWQSIPWSDAPDTKSYINRFIDINLCMPSIMEDLDHLQMIENPEEQRRMCDEIRKTITSLSKRLLDTRFDWEILNPNAAREVVPSKIPDKPYSPVDENGNLLFDSLIYYRNLQLCFEMSIYFSIVFFLRNFNQAIGEEEEDILDTPPLGIPRRSNPALKLPHELRSLRDSAVEVCRSVEYFLQSNHGISGAYFLMFPLRIAQFAFEEEEDYAIVVWIRKVMRYIGDEYGFSNALRFAVPGSDGSGGS</sequence>
<dbReference type="PROSITE" id="PS50048">
    <property type="entry name" value="ZN2_CY6_FUNGAL_2"/>
    <property type="match status" value="1"/>
</dbReference>
<dbReference type="GO" id="GO:0006362">
    <property type="term" value="P:transcription elongation by RNA polymerase I"/>
    <property type="evidence" value="ECO:0007669"/>
    <property type="project" value="UniProtKB-ARBA"/>
</dbReference>
<protein>
    <recommendedName>
        <fullName evidence="9">DNA-directed RNA polymerase I subunit RPA43</fullName>
    </recommendedName>
</protein>
<dbReference type="GO" id="GO:0008270">
    <property type="term" value="F:zinc ion binding"/>
    <property type="evidence" value="ECO:0007669"/>
    <property type="project" value="InterPro"/>
</dbReference>
<organism evidence="12 13">
    <name type="scientific">Talaromyces islandicus</name>
    <name type="common">Penicillium islandicum</name>
    <dbReference type="NCBI Taxonomy" id="28573"/>
    <lineage>
        <taxon>Eukaryota</taxon>
        <taxon>Fungi</taxon>
        <taxon>Dikarya</taxon>
        <taxon>Ascomycota</taxon>
        <taxon>Pezizomycotina</taxon>
        <taxon>Eurotiomycetes</taxon>
        <taxon>Eurotiomycetidae</taxon>
        <taxon>Eurotiales</taxon>
        <taxon>Trichocomaceae</taxon>
        <taxon>Talaromyces</taxon>
        <taxon>Talaromyces sect. Islandici</taxon>
    </lineage>
</organism>
<dbReference type="InterPro" id="IPR041178">
    <property type="entry name" value="RPA43_OB"/>
</dbReference>
<keyword evidence="8" id="KW-0539">Nucleus</keyword>
<dbReference type="Pfam" id="PF00172">
    <property type="entry name" value="Zn_clus"/>
    <property type="match status" value="1"/>
</dbReference>
<dbReference type="Pfam" id="PF17875">
    <property type="entry name" value="RPA43_OB"/>
    <property type="match status" value="1"/>
</dbReference>
<dbReference type="STRING" id="28573.A0A0U1M856"/>
<dbReference type="GO" id="GO:0006361">
    <property type="term" value="P:transcription initiation at RNA polymerase I promoter"/>
    <property type="evidence" value="ECO:0007669"/>
    <property type="project" value="UniProtKB-ARBA"/>
</dbReference>
<dbReference type="GO" id="GO:0005736">
    <property type="term" value="C:RNA polymerase I complex"/>
    <property type="evidence" value="ECO:0007669"/>
    <property type="project" value="UniProtKB-ARBA"/>
</dbReference>
<keyword evidence="3 12" id="KW-0240">DNA-directed RNA polymerase</keyword>
<evidence type="ECO:0000256" key="2">
    <source>
        <dbReference type="ARBA" id="ARBA00005930"/>
    </source>
</evidence>
<evidence type="ECO:0000313" key="12">
    <source>
        <dbReference type="EMBL" id="CRG91542.1"/>
    </source>
</evidence>
<evidence type="ECO:0000259" key="11">
    <source>
        <dbReference type="PROSITE" id="PS50048"/>
    </source>
</evidence>
<keyword evidence="7" id="KW-0804">Transcription</keyword>
<feature type="compositionally biased region" description="Polar residues" evidence="10">
    <location>
        <begin position="350"/>
        <end position="366"/>
    </location>
</feature>
<dbReference type="SMART" id="SM00066">
    <property type="entry name" value="GAL4"/>
    <property type="match status" value="1"/>
</dbReference>
<gene>
    <name evidence="12" type="ORF">PISL3812_08592</name>
</gene>
<dbReference type="PANTHER" id="PTHR38111:SF2">
    <property type="entry name" value="FINGER DOMAIN PROTEIN, PUTATIVE (AFU_ORTHOLOGUE AFUA_1G01560)-RELATED"/>
    <property type="match status" value="1"/>
</dbReference>
<feature type="domain" description="Zn(2)-C6 fungal-type" evidence="11">
    <location>
        <begin position="419"/>
        <end position="447"/>
    </location>
</feature>
<feature type="compositionally biased region" description="Basic residues" evidence="10">
    <location>
        <begin position="21"/>
        <end position="39"/>
    </location>
</feature>
<dbReference type="InterPro" id="IPR053178">
    <property type="entry name" value="Osmoadaptation_assoc"/>
</dbReference>
<dbReference type="OrthoDB" id="3525185at2759"/>
<feature type="compositionally biased region" description="Basic and acidic residues" evidence="10">
    <location>
        <begin position="261"/>
        <end position="270"/>
    </location>
</feature>
<evidence type="ECO:0000256" key="7">
    <source>
        <dbReference type="ARBA" id="ARBA00023163"/>
    </source>
</evidence>
<proteinExistence type="inferred from homology"/>
<evidence type="ECO:0000256" key="8">
    <source>
        <dbReference type="ARBA" id="ARBA00023242"/>
    </source>
</evidence>
<comment type="subcellular location">
    <subcellularLocation>
        <location evidence="1">Nucleus</location>
        <location evidence="1">Nucleolus</location>
    </subcellularLocation>
</comment>
<feature type="region of interest" description="Disordered" evidence="10">
    <location>
        <begin position="342"/>
        <end position="416"/>
    </location>
</feature>
<feature type="compositionally biased region" description="Basic and acidic residues" evidence="10">
    <location>
        <begin position="40"/>
        <end position="63"/>
    </location>
</feature>
<keyword evidence="13" id="KW-1185">Reference proteome</keyword>
<keyword evidence="6" id="KW-0238">DNA-binding</keyword>
<dbReference type="PANTHER" id="PTHR38111">
    <property type="entry name" value="ZN(2)-C6 FUNGAL-TYPE DOMAIN-CONTAINING PROTEIN-RELATED"/>
    <property type="match status" value="1"/>
</dbReference>
<evidence type="ECO:0000256" key="1">
    <source>
        <dbReference type="ARBA" id="ARBA00004604"/>
    </source>
</evidence>
<dbReference type="PROSITE" id="PS00463">
    <property type="entry name" value="ZN2_CY6_FUNGAL_1"/>
    <property type="match status" value="1"/>
</dbReference>
<comment type="similarity">
    <text evidence="2">Belongs to the eukaryotic RPA43 RNA polymerase subunit family.</text>
</comment>
<dbReference type="InterPro" id="IPR036864">
    <property type="entry name" value="Zn2-C6_fun-type_DNA-bd_sf"/>
</dbReference>
<feature type="region of interest" description="Disordered" evidence="10">
    <location>
        <begin position="1"/>
        <end position="78"/>
    </location>
</feature>
<dbReference type="InterPro" id="IPR001138">
    <property type="entry name" value="Zn2Cys6_DnaBD"/>
</dbReference>
<dbReference type="GO" id="GO:0003677">
    <property type="term" value="F:DNA binding"/>
    <property type="evidence" value="ECO:0007669"/>
    <property type="project" value="UniProtKB-KW"/>
</dbReference>
<accession>A0A0U1M856</accession>
<evidence type="ECO:0000256" key="4">
    <source>
        <dbReference type="ARBA" id="ARBA00022553"/>
    </source>
</evidence>
<evidence type="ECO:0000256" key="5">
    <source>
        <dbReference type="ARBA" id="ARBA00023015"/>
    </source>
</evidence>
<evidence type="ECO:0000256" key="3">
    <source>
        <dbReference type="ARBA" id="ARBA00022478"/>
    </source>
</evidence>
<dbReference type="FunFam" id="3.30.1490.120:FF:000004">
    <property type="entry name" value="RNA polymerase I subunit Rpa43"/>
    <property type="match status" value="1"/>
</dbReference>
<dbReference type="AlphaFoldDB" id="A0A0U1M856"/>
<dbReference type="InterPro" id="IPR036898">
    <property type="entry name" value="RNA_pol_Rpb7-like_N_sf"/>
</dbReference>
<evidence type="ECO:0000313" key="13">
    <source>
        <dbReference type="Proteomes" id="UP000054383"/>
    </source>
</evidence>
<dbReference type="SUPFAM" id="SSF57701">
    <property type="entry name" value="Zn2/Cys6 DNA-binding domain"/>
    <property type="match status" value="1"/>
</dbReference>
<dbReference type="CDD" id="cd00067">
    <property type="entry name" value="GAL4"/>
    <property type="match status" value="1"/>
</dbReference>
<feature type="compositionally biased region" description="Basic residues" evidence="10">
    <location>
        <begin position="386"/>
        <end position="401"/>
    </location>
</feature>
<reference evidence="12 13" key="1">
    <citation type="submission" date="2015-04" db="EMBL/GenBank/DDBJ databases">
        <authorList>
            <person name="Syromyatnikov M.Y."/>
            <person name="Popov V.N."/>
        </authorList>
    </citation>
    <scope>NUCLEOTIDE SEQUENCE [LARGE SCALE GENOMIC DNA]</scope>
    <source>
        <strain evidence="12">WF-38-12</strain>
    </source>
</reference>
<name>A0A0U1M856_TALIS</name>